<dbReference type="PANTHER" id="PTHR33498">
    <property type="entry name" value="TRANSPOSASE FOR INSERTION SEQUENCE ELEMENT IS1557"/>
    <property type="match status" value="1"/>
</dbReference>
<dbReference type="EMBL" id="CP036291">
    <property type="protein sequence ID" value="QDU88390.1"/>
    <property type="molecule type" value="Genomic_DNA"/>
</dbReference>
<dbReference type="InterPro" id="IPR032877">
    <property type="entry name" value="Transposase_HTH"/>
</dbReference>
<evidence type="ECO:0000313" key="4">
    <source>
        <dbReference type="EMBL" id="QDU88390.1"/>
    </source>
</evidence>
<evidence type="ECO:0000259" key="3">
    <source>
        <dbReference type="Pfam" id="PF14690"/>
    </source>
</evidence>
<dbReference type="NCBIfam" id="NF033550">
    <property type="entry name" value="transpos_ISL3"/>
    <property type="match status" value="1"/>
</dbReference>
<evidence type="ECO:0000259" key="2">
    <source>
        <dbReference type="Pfam" id="PF13542"/>
    </source>
</evidence>
<reference evidence="4 5" key="1">
    <citation type="submission" date="2019-02" db="EMBL/GenBank/DDBJ databases">
        <title>Deep-cultivation of Planctomycetes and their phenomic and genomic characterization uncovers novel biology.</title>
        <authorList>
            <person name="Wiegand S."/>
            <person name="Jogler M."/>
            <person name="Boedeker C."/>
            <person name="Pinto D."/>
            <person name="Vollmers J."/>
            <person name="Rivas-Marin E."/>
            <person name="Kohn T."/>
            <person name="Peeters S.H."/>
            <person name="Heuer A."/>
            <person name="Rast P."/>
            <person name="Oberbeckmann S."/>
            <person name="Bunk B."/>
            <person name="Jeske O."/>
            <person name="Meyerdierks A."/>
            <person name="Storesund J.E."/>
            <person name="Kallscheuer N."/>
            <person name="Luecker S."/>
            <person name="Lage O.M."/>
            <person name="Pohl T."/>
            <person name="Merkel B.J."/>
            <person name="Hornburger P."/>
            <person name="Mueller R.-W."/>
            <person name="Bruemmer F."/>
            <person name="Labrenz M."/>
            <person name="Spormann A.M."/>
            <person name="Op den Camp H."/>
            <person name="Overmann J."/>
            <person name="Amann R."/>
            <person name="Jetten M.S.M."/>
            <person name="Mascher T."/>
            <person name="Medema M.H."/>
            <person name="Devos D.P."/>
            <person name="Kaster A.-K."/>
            <person name="Ovreas L."/>
            <person name="Rohde M."/>
            <person name="Galperin M.Y."/>
            <person name="Jogler C."/>
        </authorList>
    </citation>
    <scope>NUCLEOTIDE SEQUENCE [LARGE SCALE GENOMIC DNA]</scope>
    <source>
        <strain evidence="4 5">Pla175</strain>
    </source>
</reference>
<dbReference type="InterPro" id="IPR002560">
    <property type="entry name" value="Transposase_DDE"/>
</dbReference>
<organism evidence="4 5">
    <name type="scientific">Pirellulimonas nuda</name>
    <dbReference type="NCBI Taxonomy" id="2528009"/>
    <lineage>
        <taxon>Bacteria</taxon>
        <taxon>Pseudomonadati</taxon>
        <taxon>Planctomycetota</taxon>
        <taxon>Planctomycetia</taxon>
        <taxon>Pirellulales</taxon>
        <taxon>Lacipirellulaceae</taxon>
        <taxon>Pirellulimonas</taxon>
    </lineage>
</organism>
<feature type="domain" description="Transposase IS204/IS1001/IS1096/IS1165 DDE" evidence="1">
    <location>
        <begin position="162"/>
        <end position="401"/>
    </location>
</feature>
<dbReference type="Pfam" id="PF13542">
    <property type="entry name" value="HTH_Tnp_ISL3"/>
    <property type="match status" value="1"/>
</dbReference>
<gene>
    <name evidence="4" type="ORF">Pla175_17660</name>
</gene>
<feature type="domain" description="Transposase IS204/IS1001/IS1096/IS1165 helix-turn-helix" evidence="2">
    <location>
        <begin position="98"/>
        <end position="147"/>
    </location>
</feature>
<protein>
    <submittedName>
        <fullName evidence="4">Transposase</fullName>
    </submittedName>
</protein>
<dbReference type="KEGG" id="pnd:Pla175_17660"/>
<feature type="domain" description="Transposase IS204/IS1001/IS1096/IS1165 zinc-finger" evidence="3">
    <location>
        <begin position="47"/>
        <end position="91"/>
    </location>
</feature>
<dbReference type="OrthoDB" id="292435at2"/>
<evidence type="ECO:0000259" key="1">
    <source>
        <dbReference type="Pfam" id="PF01610"/>
    </source>
</evidence>
<dbReference type="Pfam" id="PF14690">
    <property type="entry name" value="Zn_ribbon_ISL3"/>
    <property type="match status" value="1"/>
</dbReference>
<dbReference type="InterPro" id="IPR047951">
    <property type="entry name" value="Transpos_ISL3"/>
</dbReference>
<dbReference type="PANTHER" id="PTHR33498:SF1">
    <property type="entry name" value="TRANSPOSASE FOR INSERTION SEQUENCE ELEMENT IS1557"/>
    <property type="match status" value="1"/>
</dbReference>
<sequence length="412" mass="46131">MYQHLLGLESPRLGGRSAWRVAEVRLDVGAETIEVVAEHPEGTPAAAGCPECGLSLACYDHAPPRKWRHLDSCQFKTYLIASIPRVQCPEHGVRQVGVPWAEGSSRFTLLFERLAIDVLLATQTVKGAMGLLRTNWDQTWNIVQRAVARGKSRKVDGPLPRIGIDEKAFSKGQRYLTLLYDLDHSTVEAISDSNDTEAGIDCFSQLSEGQIASVEAVAMDMSAAYVKAAKAVIPLADQKIVHDRFHVMQLATTAVDQVRRGEHRLLGRGETSPLTKTRYLWLTSLENLNEKQRGLLDEVCEQNLQTGKAWAYKEMLRDLWHHADAASATDYFKDWYKRVIHTKLAPIKKVARTIKQRLANVMSYCTHGITNAVAEGVNSKIMAIKRRVGGYRNKQHFKTAIFFYCGGLNLYP</sequence>
<name>A0A518DA85_9BACT</name>
<evidence type="ECO:0000313" key="5">
    <source>
        <dbReference type="Proteomes" id="UP000317429"/>
    </source>
</evidence>
<dbReference type="InterPro" id="IPR029261">
    <property type="entry name" value="Transposase_Znf"/>
</dbReference>
<dbReference type="RefSeq" id="WP_145283262.1">
    <property type="nucleotide sequence ID" value="NZ_CP036291.1"/>
</dbReference>
<keyword evidence="5" id="KW-1185">Reference proteome</keyword>
<dbReference type="AlphaFoldDB" id="A0A518DA85"/>
<accession>A0A518DA85</accession>
<proteinExistence type="predicted"/>
<dbReference type="Pfam" id="PF01610">
    <property type="entry name" value="DDE_Tnp_ISL3"/>
    <property type="match status" value="1"/>
</dbReference>
<dbReference type="Proteomes" id="UP000317429">
    <property type="component" value="Chromosome"/>
</dbReference>